<dbReference type="AlphaFoldDB" id="A0A5J4R1Y1"/>
<dbReference type="Pfam" id="PF16323">
    <property type="entry name" value="DUF4959"/>
    <property type="match status" value="1"/>
</dbReference>
<accession>A0A5J4R1Y1</accession>
<name>A0A5J4R1Y1_9ZZZZ</name>
<dbReference type="EMBL" id="SNRY01001944">
    <property type="protein sequence ID" value="KAA6327709.1"/>
    <property type="molecule type" value="Genomic_DNA"/>
</dbReference>
<comment type="caution">
    <text evidence="2">The sequence shown here is derived from an EMBL/GenBank/DDBJ whole genome shotgun (WGS) entry which is preliminary data.</text>
</comment>
<dbReference type="InterPro" id="IPR032527">
    <property type="entry name" value="DUF4959"/>
</dbReference>
<gene>
    <name evidence="2" type="ORF">EZS27_023324</name>
</gene>
<sequence>MNTLHYTNYSSFSGRLTVLALLCLFLISFYACKESGRFEINSEDTVPPAPPTLKGDPKPLNGGARIYYSIPDDEDLLSVDAEYTSVNGKVIRFSASYFKDSLDVYGLNAIIDYTIQLYAVDRSGNKSVSLPVQVKPLESAIMKVAKTISVKSSFSSFFIDWKNELQQDVNVYVDFSFIQNGSLRSLTSVFSSNSPEERRFVNDLNPQEPVTVQVSVGDMYENRTSKTDAGQLHLLSDELIPKDHWLLPATNDSIGDIPQCFGNNNEGRLRYVIDGIIDMGISRNYLNGNPNNRTGLAKDGHLPWNVIIDLGDYYELSRIVTHQRHGNGNLSLGADSRGNYYQGNNVGRYKMYILDEETEEWEYVSQHTIPIPAVQTELDFFLSGQAGDMAYMYPDEPQYTRPVRWFRYEALNGFGSNYTSTACDDLSEITLYGRKVQINN</sequence>
<dbReference type="Gene3D" id="2.60.120.260">
    <property type="entry name" value="Galactose-binding domain-like"/>
    <property type="match status" value="1"/>
</dbReference>
<evidence type="ECO:0000313" key="2">
    <source>
        <dbReference type="EMBL" id="KAA6327709.1"/>
    </source>
</evidence>
<feature type="domain" description="DUF4959" evidence="1">
    <location>
        <begin position="31"/>
        <end position="136"/>
    </location>
</feature>
<protein>
    <recommendedName>
        <fullName evidence="1">DUF4959 domain-containing protein</fullName>
    </recommendedName>
</protein>
<proteinExistence type="predicted"/>
<evidence type="ECO:0000259" key="1">
    <source>
        <dbReference type="Pfam" id="PF16323"/>
    </source>
</evidence>
<reference evidence="2" key="1">
    <citation type="submission" date="2019-03" db="EMBL/GenBank/DDBJ databases">
        <title>Single cell metagenomics reveals metabolic interactions within the superorganism composed of flagellate Streblomastix strix and complex community of Bacteroidetes bacteria on its surface.</title>
        <authorList>
            <person name="Treitli S.C."/>
            <person name="Kolisko M."/>
            <person name="Husnik F."/>
            <person name="Keeling P."/>
            <person name="Hampl V."/>
        </authorList>
    </citation>
    <scope>NUCLEOTIDE SEQUENCE</scope>
    <source>
        <strain evidence="2">STM</strain>
    </source>
</reference>
<organism evidence="2">
    <name type="scientific">termite gut metagenome</name>
    <dbReference type="NCBI Taxonomy" id="433724"/>
    <lineage>
        <taxon>unclassified sequences</taxon>
        <taxon>metagenomes</taxon>
        <taxon>organismal metagenomes</taxon>
    </lineage>
</organism>